<dbReference type="PANTHER" id="PTHR10963:SF24">
    <property type="entry name" value="GLYCOSIDASE C21B10.07-RELATED"/>
    <property type="match status" value="1"/>
</dbReference>
<dbReference type="EMBL" id="FP929065">
    <property type="protein sequence ID" value="CBX90634.1"/>
    <property type="molecule type" value="Genomic_DNA"/>
</dbReference>
<organism evidence="4">
    <name type="scientific">Leptosphaeria maculans (strain JN3 / isolate v23.1.3 / race Av1-4-5-6-7-8)</name>
    <name type="common">Blackleg fungus</name>
    <name type="synonym">Phoma lingam</name>
    <dbReference type="NCBI Taxonomy" id="985895"/>
    <lineage>
        <taxon>Eukaryota</taxon>
        <taxon>Fungi</taxon>
        <taxon>Dikarya</taxon>
        <taxon>Ascomycota</taxon>
        <taxon>Pezizomycotina</taxon>
        <taxon>Dothideomycetes</taxon>
        <taxon>Pleosporomycetidae</taxon>
        <taxon>Pleosporales</taxon>
        <taxon>Pleosporineae</taxon>
        <taxon>Leptosphaeriaceae</taxon>
        <taxon>Plenodomus</taxon>
        <taxon>Plenodomus lingam/Leptosphaeria maculans species complex</taxon>
    </lineage>
</organism>
<dbReference type="InterPro" id="IPR000757">
    <property type="entry name" value="Beta-glucanase-like"/>
</dbReference>
<dbReference type="CAZy" id="GH16">
    <property type="family name" value="Glycoside Hydrolase Family 16"/>
</dbReference>
<dbReference type="InterPro" id="IPR050546">
    <property type="entry name" value="Glycosyl_Hydrlase_16"/>
</dbReference>
<dbReference type="VEuPathDB" id="FungiDB:LEMA_P056680.1"/>
<dbReference type="InterPro" id="IPR013320">
    <property type="entry name" value="ConA-like_dom_sf"/>
</dbReference>
<keyword evidence="4" id="KW-1185">Reference proteome</keyword>
<dbReference type="Gene3D" id="2.60.120.200">
    <property type="match status" value="1"/>
</dbReference>
<evidence type="ECO:0000256" key="1">
    <source>
        <dbReference type="SAM" id="SignalP"/>
    </source>
</evidence>
<keyword evidence="3" id="KW-0378">Hydrolase</keyword>
<keyword evidence="1" id="KW-0732">Signal</keyword>
<dbReference type="Proteomes" id="UP000002668">
    <property type="component" value="Genome"/>
</dbReference>
<name>E4ZH64_LEPMJ</name>
<sequence>MHFSAASALLLATAVSAVAPIIDLIPSNAFNSKTYLEKYFDYGYPWGTGAAFMDPSHVTIPTPGVLRLTAQPVSGKRPVCHNPKIIINYLSGAVHSKQNFTVTERQGFAVNFKVKAPVVRGTWPAVWLLSAESWPPEVDIAEFKGSGKISMNTYNTSSQVTGVDLAYPDPDEWHSVSCSLMHKTPGKDVEVRFWLNDKVVSTQYAKDYVGKPMRLIINLQMEGSSKSPGPKTDTTFSIKDFTVSTL</sequence>
<evidence type="ECO:0000313" key="4">
    <source>
        <dbReference type="Proteomes" id="UP000002668"/>
    </source>
</evidence>
<dbReference type="AlphaFoldDB" id="E4ZH64"/>
<dbReference type="STRING" id="985895.E4ZH64"/>
<accession>E4ZH64</accession>
<proteinExistence type="predicted"/>
<dbReference type="GO" id="GO:0009251">
    <property type="term" value="P:glucan catabolic process"/>
    <property type="evidence" value="ECO:0007669"/>
    <property type="project" value="TreeGrafter"/>
</dbReference>
<dbReference type="PANTHER" id="PTHR10963">
    <property type="entry name" value="GLYCOSYL HYDROLASE-RELATED"/>
    <property type="match status" value="1"/>
</dbReference>
<dbReference type="SUPFAM" id="SSF49899">
    <property type="entry name" value="Concanavalin A-like lectins/glucanases"/>
    <property type="match status" value="1"/>
</dbReference>
<reference evidence="4" key="1">
    <citation type="journal article" date="2011" name="Nat. Commun.">
        <title>Effector diversification within compartments of the Leptosphaeria maculans genome affected by Repeat-Induced Point mutations.</title>
        <authorList>
            <person name="Rouxel T."/>
            <person name="Grandaubert J."/>
            <person name="Hane J.K."/>
            <person name="Hoede C."/>
            <person name="van de Wouw A.P."/>
            <person name="Couloux A."/>
            <person name="Dominguez V."/>
            <person name="Anthouard V."/>
            <person name="Bally P."/>
            <person name="Bourras S."/>
            <person name="Cozijnsen A.J."/>
            <person name="Ciuffetti L.M."/>
            <person name="Degrave A."/>
            <person name="Dilmaghani A."/>
            <person name="Duret L."/>
            <person name="Fudal I."/>
            <person name="Goodwin S.B."/>
            <person name="Gout L."/>
            <person name="Glaser N."/>
            <person name="Linglin J."/>
            <person name="Kema G.H.J."/>
            <person name="Lapalu N."/>
            <person name="Lawrence C.B."/>
            <person name="May K."/>
            <person name="Meyer M."/>
            <person name="Ollivier B."/>
            <person name="Poulain J."/>
            <person name="Schoch C.L."/>
            <person name="Simon A."/>
            <person name="Spatafora J.W."/>
            <person name="Stachowiak A."/>
            <person name="Turgeon B.G."/>
            <person name="Tyler B.M."/>
            <person name="Vincent D."/>
            <person name="Weissenbach J."/>
            <person name="Amselem J."/>
            <person name="Quesneville H."/>
            <person name="Oliver R.P."/>
            <person name="Wincker P."/>
            <person name="Balesdent M.-H."/>
            <person name="Howlett B.J."/>
        </authorList>
    </citation>
    <scope>NUCLEOTIDE SEQUENCE [LARGE SCALE GENOMIC DNA]</scope>
    <source>
        <strain evidence="4">JN3 / isolate v23.1.3 / race Av1-4-5-6-7-8</strain>
    </source>
</reference>
<protein>
    <submittedName>
        <fullName evidence="3">Similar to glycoside hydrolase family 16</fullName>
    </submittedName>
</protein>
<evidence type="ECO:0000259" key="2">
    <source>
        <dbReference type="PROSITE" id="PS51762"/>
    </source>
</evidence>
<gene>
    <name evidence="3" type="ORF">LEMA_P056680.1</name>
</gene>
<dbReference type="OrthoDB" id="4524534at2759"/>
<dbReference type="eggNOG" id="ENOG502S39Z">
    <property type="taxonomic scope" value="Eukaryota"/>
</dbReference>
<evidence type="ECO:0000313" key="3">
    <source>
        <dbReference type="EMBL" id="CBX90634.1"/>
    </source>
</evidence>
<dbReference type="GO" id="GO:0004553">
    <property type="term" value="F:hydrolase activity, hydrolyzing O-glycosyl compounds"/>
    <property type="evidence" value="ECO:0007669"/>
    <property type="project" value="InterPro"/>
</dbReference>
<dbReference type="InParanoid" id="E4ZH64"/>
<feature type="signal peptide" evidence="1">
    <location>
        <begin position="1"/>
        <end position="17"/>
    </location>
</feature>
<feature type="domain" description="GH16" evidence="2">
    <location>
        <begin position="28"/>
        <end position="246"/>
    </location>
</feature>
<dbReference type="Pfam" id="PF00722">
    <property type="entry name" value="Glyco_hydro_16"/>
    <property type="match status" value="1"/>
</dbReference>
<dbReference type="OMA" id="YDISAEF"/>
<feature type="chain" id="PRO_5003194192" evidence="1">
    <location>
        <begin position="18"/>
        <end position="246"/>
    </location>
</feature>
<dbReference type="PROSITE" id="PS51762">
    <property type="entry name" value="GH16_2"/>
    <property type="match status" value="1"/>
</dbReference>
<dbReference type="HOGENOM" id="CLU_077989_1_0_1"/>